<proteinExistence type="predicted"/>
<feature type="compositionally biased region" description="Basic residues" evidence="1">
    <location>
        <begin position="1"/>
        <end position="10"/>
    </location>
</feature>
<reference evidence="2 3" key="1">
    <citation type="journal article" date="2020" name="bioRxiv">
        <title>Sequence and annotation of 42 cannabis genomes reveals extensive copy number variation in cannabinoid synthesis and pathogen resistance genes.</title>
        <authorList>
            <person name="Mckernan K.J."/>
            <person name="Helbert Y."/>
            <person name="Kane L.T."/>
            <person name="Ebling H."/>
            <person name="Zhang L."/>
            <person name="Liu B."/>
            <person name="Eaton Z."/>
            <person name="Mclaughlin S."/>
            <person name="Kingan S."/>
            <person name="Baybayan P."/>
            <person name="Concepcion G."/>
            <person name="Jordan M."/>
            <person name="Riva A."/>
            <person name="Barbazuk W."/>
            <person name="Harkins T."/>
        </authorList>
    </citation>
    <scope>NUCLEOTIDE SEQUENCE [LARGE SCALE GENOMIC DNA]</scope>
    <source>
        <strain evidence="3">cv. Jamaican Lion 4</strain>
        <tissue evidence="2">Leaf</tissue>
    </source>
</reference>
<comment type="caution">
    <text evidence="2">The sequence shown here is derived from an EMBL/GenBank/DDBJ whole genome shotgun (WGS) entry which is preliminary data.</text>
</comment>
<keyword evidence="3" id="KW-1185">Reference proteome</keyword>
<dbReference type="AlphaFoldDB" id="A0A7J6GVY1"/>
<evidence type="ECO:0000313" key="2">
    <source>
        <dbReference type="EMBL" id="KAF4387045.1"/>
    </source>
</evidence>
<evidence type="ECO:0000256" key="1">
    <source>
        <dbReference type="SAM" id="MobiDB-lite"/>
    </source>
</evidence>
<dbReference type="EMBL" id="JAATIQ010000080">
    <property type="protein sequence ID" value="KAF4387045.1"/>
    <property type="molecule type" value="Genomic_DNA"/>
</dbReference>
<name>A0A7J6GVY1_CANSA</name>
<sequence length="91" mass="10409">MQLFIRRRRRIPTEKNPKPSHKCVTRRRLTAQISHNTSNDHLLHAPLPQNLLQLSTLKSTVRVLLQNDIFAEAEIGVQIGHEFGFGSSVED</sequence>
<gene>
    <name evidence="2" type="ORF">G4B88_024617</name>
</gene>
<accession>A0A7J6GVY1</accession>
<organism evidence="2 3">
    <name type="scientific">Cannabis sativa</name>
    <name type="common">Hemp</name>
    <name type="synonym">Marijuana</name>
    <dbReference type="NCBI Taxonomy" id="3483"/>
    <lineage>
        <taxon>Eukaryota</taxon>
        <taxon>Viridiplantae</taxon>
        <taxon>Streptophyta</taxon>
        <taxon>Embryophyta</taxon>
        <taxon>Tracheophyta</taxon>
        <taxon>Spermatophyta</taxon>
        <taxon>Magnoliopsida</taxon>
        <taxon>eudicotyledons</taxon>
        <taxon>Gunneridae</taxon>
        <taxon>Pentapetalae</taxon>
        <taxon>rosids</taxon>
        <taxon>fabids</taxon>
        <taxon>Rosales</taxon>
        <taxon>Cannabaceae</taxon>
        <taxon>Cannabis</taxon>
    </lineage>
</organism>
<feature type="region of interest" description="Disordered" evidence="1">
    <location>
        <begin position="1"/>
        <end position="25"/>
    </location>
</feature>
<evidence type="ECO:0000313" key="3">
    <source>
        <dbReference type="Proteomes" id="UP000583929"/>
    </source>
</evidence>
<protein>
    <submittedName>
        <fullName evidence="2">Uncharacterized protein</fullName>
    </submittedName>
</protein>
<dbReference type="Proteomes" id="UP000583929">
    <property type="component" value="Unassembled WGS sequence"/>
</dbReference>